<feature type="non-terminal residue" evidence="2">
    <location>
        <position position="1"/>
    </location>
</feature>
<evidence type="ECO:0000256" key="1">
    <source>
        <dbReference type="SAM" id="Phobius"/>
    </source>
</evidence>
<keyword evidence="1" id="KW-0472">Membrane</keyword>
<reference evidence="2 3" key="1">
    <citation type="submission" date="2023-09" db="EMBL/GenBank/DDBJ databases">
        <title>Multi-omics analysis of a traditional fermented food reveals byproduct-associated fungal strains for waste-to-food upcycling.</title>
        <authorList>
            <consortium name="Lawrence Berkeley National Laboratory"/>
            <person name="Rekdal V.M."/>
            <person name="Villalobos-Escobedo J.M."/>
            <person name="Rodriguez-Valeron N."/>
            <person name="Garcia M.O."/>
            <person name="Vasquez D.P."/>
            <person name="Damayanti I."/>
            <person name="Sorensen P.M."/>
            <person name="Baidoo E.E."/>
            <person name="De Carvalho A.C."/>
            <person name="Riley R."/>
            <person name="Lipzen A."/>
            <person name="He G."/>
            <person name="Yan M."/>
            <person name="Haridas S."/>
            <person name="Daum C."/>
            <person name="Yoshinaga Y."/>
            <person name="Ng V."/>
            <person name="Grigoriev I.V."/>
            <person name="Munk R."/>
            <person name="Nuraida L."/>
            <person name="Wijaya C.H."/>
            <person name="Morales P.-C."/>
            <person name="Keasling J.D."/>
        </authorList>
    </citation>
    <scope>NUCLEOTIDE SEQUENCE [LARGE SCALE GENOMIC DNA]</scope>
    <source>
        <strain evidence="2 3">FGSC 2613</strain>
    </source>
</reference>
<keyword evidence="1" id="KW-0812">Transmembrane</keyword>
<feature type="transmembrane region" description="Helical" evidence="1">
    <location>
        <begin position="41"/>
        <end position="57"/>
    </location>
</feature>
<protein>
    <submittedName>
        <fullName evidence="2">Uncharacterized protein</fullName>
    </submittedName>
</protein>
<name>A0ABR3D299_NEUIN</name>
<gene>
    <name evidence="2" type="ORF">QR685DRAFT_534544</name>
</gene>
<proteinExistence type="predicted"/>
<sequence length="58" mass="6964">LFFFFFFLFFFFSFFFFRLKTRKFRRSFQESLRSGGTSHSGYLHAIIVISTATVTTIL</sequence>
<evidence type="ECO:0000313" key="2">
    <source>
        <dbReference type="EMBL" id="KAL0466841.1"/>
    </source>
</evidence>
<accession>A0ABR3D299</accession>
<dbReference type="Proteomes" id="UP001451303">
    <property type="component" value="Unassembled WGS sequence"/>
</dbReference>
<dbReference type="EMBL" id="JAVLET010000011">
    <property type="protein sequence ID" value="KAL0466841.1"/>
    <property type="molecule type" value="Genomic_DNA"/>
</dbReference>
<feature type="transmembrane region" description="Helical" evidence="1">
    <location>
        <begin position="6"/>
        <end position="21"/>
    </location>
</feature>
<feature type="non-terminal residue" evidence="2">
    <location>
        <position position="58"/>
    </location>
</feature>
<keyword evidence="1" id="KW-1133">Transmembrane helix</keyword>
<organism evidence="2 3">
    <name type="scientific">Neurospora intermedia</name>
    <dbReference type="NCBI Taxonomy" id="5142"/>
    <lineage>
        <taxon>Eukaryota</taxon>
        <taxon>Fungi</taxon>
        <taxon>Dikarya</taxon>
        <taxon>Ascomycota</taxon>
        <taxon>Pezizomycotina</taxon>
        <taxon>Sordariomycetes</taxon>
        <taxon>Sordariomycetidae</taxon>
        <taxon>Sordariales</taxon>
        <taxon>Sordariaceae</taxon>
        <taxon>Neurospora</taxon>
    </lineage>
</organism>
<evidence type="ECO:0000313" key="3">
    <source>
        <dbReference type="Proteomes" id="UP001451303"/>
    </source>
</evidence>
<keyword evidence="3" id="KW-1185">Reference proteome</keyword>
<comment type="caution">
    <text evidence="2">The sequence shown here is derived from an EMBL/GenBank/DDBJ whole genome shotgun (WGS) entry which is preliminary data.</text>
</comment>